<sequence>METRRIFAYVGTGLATAGMLAATTAGPALAVEGSTNLNAYRVSHTLGDNKPAVAADKGIILTDFERQSIIDEFVDYGVNDSIARALVEKYESGQLLDSMKSGMQPISTTSKDLGDVVEVIRTYSDGSIAVETTSNLEAAKKESITNSANETPQFRSVYGCKYSSGGNYASYWKNCTADVNLVVVRMGFLFDYQSIRDIGSKITGYRSYFHHIFGGSLSNFRFDRISNTQVRLSADFDVAFKGFPAGWTAWMQANVNGSTAYTTNN</sequence>
<evidence type="ECO:0000313" key="2">
    <source>
        <dbReference type="EMBL" id="ADH92267.1"/>
    </source>
</evidence>
<gene>
    <name evidence="2" type="ordered locus">Arch_0524</name>
</gene>
<evidence type="ECO:0000256" key="1">
    <source>
        <dbReference type="SAM" id="SignalP"/>
    </source>
</evidence>
<dbReference type="AlphaFoldDB" id="D7BMW8"/>
<proteinExistence type="predicted"/>
<name>D7BMW8_ARCHD</name>
<dbReference type="eggNOG" id="ENOG5033X63">
    <property type="taxonomic scope" value="Bacteria"/>
</dbReference>
<feature type="chain" id="PRO_5003093107" evidence="1">
    <location>
        <begin position="31"/>
        <end position="265"/>
    </location>
</feature>
<reference evidence="2 3" key="1">
    <citation type="journal article" date="2010" name="Stand. Genomic Sci.">
        <title>Complete genome sequence of Arcanobacterium haemolyticum type strain (11018).</title>
        <authorList>
            <person name="Yasawong M."/>
            <person name="Teshima H."/>
            <person name="Lapidus A."/>
            <person name="Nolan M."/>
            <person name="Lucas S."/>
            <person name="Glavina Del Rio T."/>
            <person name="Tice H."/>
            <person name="Cheng J."/>
            <person name="Bruce D."/>
            <person name="Detter C."/>
            <person name="Tapia R."/>
            <person name="Han C."/>
            <person name="Goodwin L."/>
            <person name="Pitluck S."/>
            <person name="Liolios K."/>
            <person name="Ivanova N."/>
            <person name="Mavromatis K."/>
            <person name="Mikhailova N."/>
            <person name="Pati A."/>
            <person name="Chen A."/>
            <person name="Palaniappan K."/>
            <person name="Land M."/>
            <person name="Hauser L."/>
            <person name="Chang Y."/>
            <person name="Jeffries C."/>
            <person name="Rohde M."/>
            <person name="Sikorski J."/>
            <person name="Pukall R."/>
            <person name="Goker M."/>
            <person name="Woyke T."/>
            <person name="Bristow J."/>
            <person name="Eisen J."/>
            <person name="Markowitz V."/>
            <person name="Hugenholtz P."/>
            <person name="Kyrpides N."/>
            <person name="Klenk H."/>
        </authorList>
    </citation>
    <scope>NUCLEOTIDE SEQUENCE [LARGE SCALE GENOMIC DNA]</scope>
    <source>
        <strain evidence="3">ATCC 9345 / DSM 20595 / CCUG 17215 / LMG 16163 / NBRC 15585 / NCTC 8452 / 11018</strain>
    </source>
</reference>
<accession>D7BMW8</accession>
<dbReference type="STRING" id="644284.Arch_0524"/>
<keyword evidence="1" id="KW-0732">Signal</keyword>
<dbReference type="EMBL" id="CP002045">
    <property type="protein sequence ID" value="ADH92267.1"/>
    <property type="molecule type" value="Genomic_DNA"/>
</dbReference>
<protein>
    <submittedName>
        <fullName evidence="2">Uncharacterized protein</fullName>
    </submittedName>
</protein>
<dbReference type="Proteomes" id="UP000000376">
    <property type="component" value="Chromosome"/>
</dbReference>
<dbReference type="KEGG" id="ahe:Arch_0524"/>
<keyword evidence="3" id="KW-1185">Reference proteome</keyword>
<organism evidence="2 3">
    <name type="scientific">Arcanobacterium haemolyticum (strain ATCC 9345 / DSM 20595 / CCM 5947 / CCUG 17215 / LMG 16163 / NBRC 15585 / NCTC 8452 / 11018)</name>
    <dbReference type="NCBI Taxonomy" id="644284"/>
    <lineage>
        <taxon>Bacteria</taxon>
        <taxon>Bacillati</taxon>
        <taxon>Actinomycetota</taxon>
        <taxon>Actinomycetes</taxon>
        <taxon>Actinomycetales</taxon>
        <taxon>Actinomycetaceae</taxon>
        <taxon>Arcanobacterium</taxon>
    </lineage>
</organism>
<dbReference type="HOGENOM" id="CLU_091596_0_0_11"/>
<evidence type="ECO:0000313" key="3">
    <source>
        <dbReference type="Proteomes" id="UP000000376"/>
    </source>
</evidence>
<feature type="signal peptide" evidence="1">
    <location>
        <begin position="1"/>
        <end position="30"/>
    </location>
</feature>